<dbReference type="InterPro" id="IPR011527">
    <property type="entry name" value="ABC1_TM_dom"/>
</dbReference>
<reference evidence="11" key="1">
    <citation type="journal article" date="2020" name="Fungal Divers.">
        <title>Resolving the Mortierellaceae phylogeny through synthesis of multi-gene phylogenetics and phylogenomics.</title>
        <authorList>
            <person name="Vandepol N."/>
            <person name="Liber J."/>
            <person name="Desiro A."/>
            <person name="Na H."/>
            <person name="Kennedy M."/>
            <person name="Barry K."/>
            <person name="Grigoriev I.V."/>
            <person name="Miller A.N."/>
            <person name="O'Donnell K."/>
            <person name="Stajich J.E."/>
            <person name="Bonito G."/>
        </authorList>
    </citation>
    <scope>NUCLEOTIDE SEQUENCE</scope>
    <source>
        <strain evidence="11">KOD1015</strain>
    </source>
</reference>
<evidence type="ECO:0000256" key="6">
    <source>
        <dbReference type="ARBA" id="ARBA00022840"/>
    </source>
</evidence>
<dbReference type="PANTHER" id="PTHR24223:SF443">
    <property type="entry name" value="MULTIDRUG-RESISTANCE LIKE PROTEIN 1, ISOFORM I"/>
    <property type="match status" value="1"/>
</dbReference>
<keyword evidence="2" id="KW-0813">Transport</keyword>
<dbReference type="Proteomes" id="UP000780801">
    <property type="component" value="Unassembled WGS sequence"/>
</dbReference>
<dbReference type="InterPro" id="IPR044746">
    <property type="entry name" value="ABCC_6TM_D1"/>
</dbReference>
<dbReference type="GO" id="GO:0140359">
    <property type="term" value="F:ABC-type transporter activity"/>
    <property type="evidence" value="ECO:0007669"/>
    <property type="project" value="InterPro"/>
</dbReference>
<evidence type="ECO:0000256" key="8">
    <source>
        <dbReference type="ARBA" id="ARBA00023136"/>
    </source>
</evidence>
<feature type="non-terminal residue" evidence="11">
    <location>
        <position position="1"/>
    </location>
</feature>
<dbReference type="InterPro" id="IPR050173">
    <property type="entry name" value="ABC_transporter_C-like"/>
</dbReference>
<feature type="transmembrane region" description="Helical" evidence="9">
    <location>
        <begin position="7"/>
        <end position="29"/>
    </location>
</feature>
<dbReference type="CDD" id="cd18579">
    <property type="entry name" value="ABC_6TM_ABCC_D1"/>
    <property type="match status" value="1"/>
</dbReference>
<dbReference type="PANTHER" id="PTHR24223">
    <property type="entry name" value="ATP-BINDING CASSETTE SUB-FAMILY C"/>
    <property type="match status" value="1"/>
</dbReference>
<evidence type="ECO:0000256" key="5">
    <source>
        <dbReference type="ARBA" id="ARBA00022741"/>
    </source>
</evidence>
<proteinExistence type="predicted"/>
<keyword evidence="7 9" id="KW-1133">Transmembrane helix</keyword>
<evidence type="ECO:0000313" key="12">
    <source>
        <dbReference type="Proteomes" id="UP000780801"/>
    </source>
</evidence>
<evidence type="ECO:0000256" key="1">
    <source>
        <dbReference type="ARBA" id="ARBA00004127"/>
    </source>
</evidence>
<feature type="transmembrane region" description="Helical" evidence="9">
    <location>
        <begin position="49"/>
        <end position="72"/>
    </location>
</feature>
<dbReference type="GO" id="GO:0016020">
    <property type="term" value="C:membrane"/>
    <property type="evidence" value="ECO:0007669"/>
    <property type="project" value="InterPro"/>
</dbReference>
<evidence type="ECO:0000256" key="3">
    <source>
        <dbReference type="ARBA" id="ARBA00022692"/>
    </source>
</evidence>
<dbReference type="EMBL" id="JAABOA010007044">
    <property type="protein sequence ID" value="KAF9551899.1"/>
    <property type="molecule type" value="Genomic_DNA"/>
</dbReference>
<name>A0A9P6K8X9_9FUNG</name>
<dbReference type="Pfam" id="PF00664">
    <property type="entry name" value="ABC_membrane"/>
    <property type="match status" value="1"/>
</dbReference>
<feature type="transmembrane region" description="Helical" evidence="9">
    <location>
        <begin position="152"/>
        <end position="175"/>
    </location>
</feature>
<evidence type="ECO:0000256" key="4">
    <source>
        <dbReference type="ARBA" id="ARBA00022737"/>
    </source>
</evidence>
<dbReference type="PROSITE" id="PS50929">
    <property type="entry name" value="ABC_TM1F"/>
    <property type="match status" value="1"/>
</dbReference>
<accession>A0A9P6K8X9</accession>
<feature type="domain" description="ABC transmembrane type-1" evidence="10">
    <location>
        <begin position="11"/>
        <end position="201"/>
    </location>
</feature>
<dbReference type="OrthoDB" id="6500128at2759"/>
<feature type="transmembrane region" description="Helical" evidence="9">
    <location>
        <begin position="124"/>
        <end position="146"/>
    </location>
</feature>
<feature type="non-terminal residue" evidence="11">
    <location>
        <position position="201"/>
    </location>
</feature>
<evidence type="ECO:0000256" key="9">
    <source>
        <dbReference type="SAM" id="Phobius"/>
    </source>
</evidence>
<keyword evidence="4" id="KW-0677">Repeat</keyword>
<dbReference type="SUPFAM" id="SSF90123">
    <property type="entry name" value="ABC transporter transmembrane region"/>
    <property type="match status" value="1"/>
</dbReference>
<evidence type="ECO:0000259" key="10">
    <source>
        <dbReference type="PROSITE" id="PS50929"/>
    </source>
</evidence>
<keyword evidence="5" id="KW-0547">Nucleotide-binding</keyword>
<sequence length="201" mass="22001">VKAGGRIWISIIGLTLFESVMDFTQPVFLEAVLNFITKFNKDAPQDVSLGIILAFSMFIAVVVGAFVGCQVLQISKIYGLRVKAGLTSMIYRKSLKLSPRARREATVGEISNHMAVDVSRICEGIAQATLVISSPFEVAIGMWLLYRQLGPSCFMGLGVVILMTPVQGWIAGVLVRAKHKKLKAMDGRVRLLTEIFSGIKI</sequence>
<evidence type="ECO:0000256" key="7">
    <source>
        <dbReference type="ARBA" id="ARBA00022989"/>
    </source>
</evidence>
<keyword evidence="3 9" id="KW-0812">Transmembrane</keyword>
<evidence type="ECO:0000256" key="2">
    <source>
        <dbReference type="ARBA" id="ARBA00022448"/>
    </source>
</evidence>
<evidence type="ECO:0000313" key="11">
    <source>
        <dbReference type="EMBL" id="KAF9551899.1"/>
    </source>
</evidence>
<keyword evidence="12" id="KW-1185">Reference proteome</keyword>
<dbReference type="Gene3D" id="1.20.1560.10">
    <property type="entry name" value="ABC transporter type 1, transmembrane domain"/>
    <property type="match status" value="1"/>
</dbReference>
<keyword evidence="6" id="KW-0067">ATP-binding</keyword>
<dbReference type="InterPro" id="IPR036640">
    <property type="entry name" value="ABC1_TM_sf"/>
</dbReference>
<dbReference type="GO" id="GO:0005524">
    <property type="term" value="F:ATP binding"/>
    <property type="evidence" value="ECO:0007669"/>
    <property type="project" value="UniProtKB-KW"/>
</dbReference>
<dbReference type="GO" id="GO:0012505">
    <property type="term" value="C:endomembrane system"/>
    <property type="evidence" value="ECO:0007669"/>
    <property type="project" value="UniProtKB-SubCell"/>
</dbReference>
<keyword evidence="8 9" id="KW-0472">Membrane</keyword>
<comment type="subcellular location">
    <subcellularLocation>
        <location evidence="1">Endomembrane system</location>
        <topology evidence="1">Multi-pass membrane protein</topology>
    </subcellularLocation>
</comment>
<gene>
    <name evidence="11" type="ORF">BGW38_009518</name>
</gene>
<dbReference type="AlphaFoldDB" id="A0A9P6K8X9"/>
<protein>
    <recommendedName>
        <fullName evidence="10">ABC transmembrane type-1 domain-containing protein</fullName>
    </recommendedName>
</protein>
<organism evidence="11 12">
    <name type="scientific">Lunasporangiospora selenospora</name>
    <dbReference type="NCBI Taxonomy" id="979761"/>
    <lineage>
        <taxon>Eukaryota</taxon>
        <taxon>Fungi</taxon>
        <taxon>Fungi incertae sedis</taxon>
        <taxon>Mucoromycota</taxon>
        <taxon>Mortierellomycotina</taxon>
        <taxon>Mortierellomycetes</taxon>
        <taxon>Mortierellales</taxon>
        <taxon>Mortierellaceae</taxon>
        <taxon>Lunasporangiospora</taxon>
    </lineage>
</organism>
<comment type="caution">
    <text evidence="11">The sequence shown here is derived from an EMBL/GenBank/DDBJ whole genome shotgun (WGS) entry which is preliminary data.</text>
</comment>